<evidence type="ECO:0000313" key="7">
    <source>
        <dbReference type="Proteomes" id="UP000199469"/>
    </source>
</evidence>
<dbReference type="Proteomes" id="UP000199469">
    <property type="component" value="Unassembled WGS sequence"/>
</dbReference>
<gene>
    <name evidence="6" type="ORF">SAMN05421841_3481</name>
</gene>
<dbReference type="InterPro" id="IPR018060">
    <property type="entry name" value="HTH_AraC"/>
</dbReference>
<dbReference type="RefSeq" id="WP_089794852.1">
    <property type="nucleotide sequence ID" value="NZ_FOIU01000003.1"/>
</dbReference>
<feature type="transmembrane region" description="Helical" evidence="4">
    <location>
        <begin position="61"/>
        <end position="83"/>
    </location>
</feature>
<dbReference type="PANTHER" id="PTHR43280:SF34">
    <property type="entry name" value="ARAC-FAMILY TRANSCRIPTIONAL REGULATOR"/>
    <property type="match status" value="1"/>
</dbReference>
<dbReference type="PROSITE" id="PS01124">
    <property type="entry name" value="HTH_ARAC_FAMILY_2"/>
    <property type="match status" value="1"/>
</dbReference>
<evidence type="ECO:0000313" key="6">
    <source>
        <dbReference type="EMBL" id="SEW47276.1"/>
    </source>
</evidence>
<feature type="transmembrane region" description="Helical" evidence="4">
    <location>
        <begin position="95"/>
        <end position="118"/>
    </location>
</feature>
<evidence type="ECO:0000256" key="2">
    <source>
        <dbReference type="ARBA" id="ARBA00023125"/>
    </source>
</evidence>
<feature type="transmembrane region" description="Helical" evidence="4">
    <location>
        <begin position="34"/>
        <end position="55"/>
    </location>
</feature>
<dbReference type="SUPFAM" id="SSF46689">
    <property type="entry name" value="Homeodomain-like"/>
    <property type="match status" value="1"/>
</dbReference>
<feature type="transmembrane region" description="Helical" evidence="4">
    <location>
        <begin position="162"/>
        <end position="182"/>
    </location>
</feature>
<accession>A0A1I0RZN2</accession>
<evidence type="ECO:0000256" key="4">
    <source>
        <dbReference type="SAM" id="Phobius"/>
    </source>
</evidence>
<keyword evidence="3" id="KW-0804">Transcription</keyword>
<feature type="transmembrane region" description="Helical" evidence="4">
    <location>
        <begin position="6"/>
        <end position="22"/>
    </location>
</feature>
<dbReference type="AlphaFoldDB" id="A0A1I0RZN2"/>
<sequence>MKLSFYLQIVIIIICIFFIIKSNRDSRPVQLDIILYFFYYALLHNIYTSIAYYIYYPTEKFFFIEIGAPFGTAYGLLLYYAALKTSDRANININLKIHIIPIIFWFLMFFAFFISGIYEDVPTRKRYNGFLYMYMVLSWLFYIVKLYIFLYKSTVNIKLKSILSTISYILGFTACVFISYLLSVKKYNNDFKRTLIYLAFLFCIIAAIRFYHYKKSILSGKERSKDQNPEENSGDISNEEEDLKYKELVRIMESEKIYLTPKLTVAEMSRITNISPPILAEILAQRNHTFVTFVNSYRINHAIELLSNTDLPIEDIAYRSGFNSRSAFYKQFIKNTTRHPSDYRPAS</sequence>
<keyword evidence="4" id="KW-0812">Transmembrane</keyword>
<organism evidence="6 7">
    <name type="scientific">Chryseobacterium wanjuense</name>
    <dbReference type="NCBI Taxonomy" id="356305"/>
    <lineage>
        <taxon>Bacteria</taxon>
        <taxon>Pseudomonadati</taxon>
        <taxon>Bacteroidota</taxon>
        <taxon>Flavobacteriia</taxon>
        <taxon>Flavobacteriales</taxon>
        <taxon>Weeksellaceae</taxon>
        <taxon>Chryseobacterium group</taxon>
        <taxon>Chryseobacterium</taxon>
    </lineage>
</organism>
<dbReference type="Gene3D" id="1.10.10.60">
    <property type="entry name" value="Homeodomain-like"/>
    <property type="match status" value="1"/>
</dbReference>
<dbReference type="SMART" id="SM00342">
    <property type="entry name" value="HTH_ARAC"/>
    <property type="match status" value="1"/>
</dbReference>
<keyword evidence="1" id="KW-0805">Transcription regulation</keyword>
<evidence type="ECO:0000256" key="1">
    <source>
        <dbReference type="ARBA" id="ARBA00023015"/>
    </source>
</evidence>
<dbReference type="EMBL" id="FOIU01000003">
    <property type="protein sequence ID" value="SEW47276.1"/>
    <property type="molecule type" value="Genomic_DNA"/>
</dbReference>
<dbReference type="GO" id="GO:0043565">
    <property type="term" value="F:sequence-specific DNA binding"/>
    <property type="evidence" value="ECO:0007669"/>
    <property type="project" value="InterPro"/>
</dbReference>
<evidence type="ECO:0000259" key="5">
    <source>
        <dbReference type="PROSITE" id="PS01124"/>
    </source>
</evidence>
<keyword evidence="7" id="KW-1185">Reference proteome</keyword>
<name>A0A1I0RZN2_9FLAO</name>
<dbReference type="InterPro" id="IPR009057">
    <property type="entry name" value="Homeodomain-like_sf"/>
</dbReference>
<protein>
    <submittedName>
        <fullName evidence="6">Helix-turn-helix domain-containing protein</fullName>
    </submittedName>
</protein>
<dbReference type="OrthoDB" id="5492415at2"/>
<keyword evidence="2" id="KW-0238">DNA-binding</keyword>
<keyword evidence="4" id="KW-1133">Transmembrane helix</keyword>
<reference evidence="7" key="1">
    <citation type="submission" date="2016-10" db="EMBL/GenBank/DDBJ databases">
        <authorList>
            <person name="Varghese N."/>
            <person name="Submissions S."/>
        </authorList>
    </citation>
    <scope>NUCLEOTIDE SEQUENCE [LARGE SCALE GENOMIC DNA]</scope>
    <source>
        <strain evidence="7">DSM 17724</strain>
    </source>
</reference>
<dbReference type="STRING" id="356305.SAMN05421841_3481"/>
<feature type="domain" description="HTH araC/xylS-type" evidence="5">
    <location>
        <begin position="246"/>
        <end position="346"/>
    </location>
</feature>
<dbReference type="GO" id="GO:0003700">
    <property type="term" value="F:DNA-binding transcription factor activity"/>
    <property type="evidence" value="ECO:0007669"/>
    <property type="project" value="InterPro"/>
</dbReference>
<dbReference type="PANTHER" id="PTHR43280">
    <property type="entry name" value="ARAC-FAMILY TRANSCRIPTIONAL REGULATOR"/>
    <property type="match status" value="1"/>
</dbReference>
<proteinExistence type="predicted"/>
<feature type="transmembrane region" description="Helical" evidence="4">
    <location>
        <begin position="194"/>
        <end position="211"/>
    </location>
</feature>
<evidence type="ECO:0000256" key="3">
    <source>
        <dbReference type="ARBA" id="ARBA00023163"/>
    </source>
</evidence>
<feature type="transmembrane region" description="Helical" evidence="4">
    <location>
        <begin position="130"/>
        <end position="150"/>
    </location>
</feature>
<keyword evidence="4" id="KW-0472">Membrane</keyword>
<dbReference type="Pfam" id="PF12833">
    <property type="entry name" value="HTH_18"/>
    <property type="match status" value="1"/>
</dbReference>